<gene>
    <name evidence="2" type="ORF">SAMN05216184_108115</name>
</gene>
<organism evidence="2 3">
    <name type="scientific">Georgenia satyanarayanai</name>
    <dbReference type="NCBI Taxonomy" id="860221"/>
    <lineage>
        <taxon>Bacteria</taxon>
        <taxon>Bacillati</taxon>
        <taxon>Actinomycetota</taxon>
        <taxon>Actinomycetes</taxon>
        <taxon>Micrococcales</taxon>
        <taxon>Bogoriellaceae</taxon>
        <taxon>Georgenia</taxon>
    </lineage>
</organism>
<dbReference type="EMBL" id="UETB01000008">
    <property type="protein sequence ID" value="SSA43351.1"/>
    <property type="molecule type" value="Genomic_DNA"/>
</dbReference>
<accession>A0A2Y9AFQ8</accession>
<proteinExistence type="predicted"/>
<keyword evidence="3" id="KW-1185">Reference proteome</keyword>
<evidence type="ECO:0000313" key="3">
    <source>
        <dbReference type="Proteomes" id="UP000250222"/>
    </source>
</evidence>
<dbReference type="Proteomes" id="UP000250222">
    <property type="component" value="Unassembled WGS sequence"/>
</dbReference>
<evidence type="ECO:0000256" key="1">
    <source>
        <dbReference type="SAM" id="MobiDB-lite"/>
    </source>
</evidence>
<reference evidence="2 3" key="1">
    <citation type="submission" date="2016-10" db="EMBL/GenBank/DDBJ databases">
        <authorList>
            <person name="Cai Z."/>
        </authorList>
    </citation>
    <scope>NUCLEOTIDE SEQUENCE [LARGE SCALE GENOMIC DNA]</scope>
    <source>
        <strain evidence="2 3">CGMCC 1.10826</strain>
    </source>
</reference>
<feature type="region of interest" description="Disordered" evidence="1">
    <location>
        <begin position="1"/>
        <end position="22"/>
    </location>
</feature>
<name>A0A2Y9AFQ8_9MICO</name>
<feature type="compositionally biased region" description="Basic and acidic residues" evidence="1">
    <location>
        <begin position="1"/>
        <end position="16"/>
    </location>
</feature>
<dbReference type="InterPro" id="IPR028994">
    <property type="entry name" value="Integrin_alpha_N"/>
</dbReference>
<evidence type="ECO:0000313" key="2">
    <source>
        <dbReference type="EMBL" id="SSA43351.1"/>
    </source>
</evidence>
<feature type="region of interest" description="Disordered" evidence="1">
    <location>
        <begin position="358"/>
        <end position="378"/>
    </location>
</feature>
<dbReference type="AlphaFoldDB" id="A0A2Y9AFQ8"/>
<sequence length="525" mass="57943">MSRHPGEAEITGHRPYSDLTATRHVPIEQEVTAACMRHIDRDRHDVTTPSKGRPTRAVSVLLTGAIAAGLALSVAPAHASTTELEGSWRGRGTERATYSDRAVFSGAGARFTYGRPGDKPLVGDWDGDGRDSLAAHRGHFLFFRNQLSGGDADVTYYYGRTGDVPVVGDWDDDGRDTVSVLRDGVLHVNNKLRGGHAEYTVRMSQSAALGRPEPRPSAEQRTRTVLDRYGCEDVVLEMASPDLGTAVGAAFWEETPQRIAIDPQRVDDLEHTAAHECAHMLQFRAYEEYHTPERSAGYTLWPHLDTLTGSTGHLGGEKLADCMTYRWGFATTGSYTRDQQWCAQHSDIVDALLAGRTPHPAPTPAVSPEPETRTHEQRARDVMDRYGCADVELDLGPLPPEKAHLVGVAYWDDVPQRIAVDPERTRDLERTVTHECAHMLQYDAYVPYAKPGLSPAYALYPHLNEITGLDRNLGAERLADCMTYRWGFAPTGSYTRDLAWCDEHSDAVDALLDRRVPDPAPAVPS</sequence>
<dbReference type="SUPFAM" id="SSF69318">
    <property type="entry name" value="Integrin alpha N-terminal domain"/>
    <property type="match status" value="1"/>
</dbReference>
<protein>
    <submittedName>
        <fullName evidence="2">Uncharacterized protein</fullName>
    </submittedName>
</protein>